<evidence type="ECO:0000313" key="2">
    <source>
        <dbReference type="EMBL" id="SCX78985.1"/>
    </source>
</evidence>
<reference evidence="3" key="1">
    <citation type="submission" date="2014-09" db="EMBL/GenBank/DDBJ databases">
        <authorList>
            <person name="Gomez-Valero L."/>
        </authorList>
    </citation>
    <scope>NUCLEOTIDE SEQUENCE [LARGE SCALE GENOMIC DNA]</scope>
    <source>
        <strain evidence="3">ATCC33218</strain>
    </source>
</reference>
<gene>
    <name evidence="1" type="ORF">LMI_1129</name>
    <name evidence="2" type="ORF">SAMN02982997_00022</name>
</gene>
<dbReference type="SUPFAM" id="SSF52047">
    <property type="entry name" value="RNI-like"/>
    <property type="match status" value="1"/>
</dbReference>
<dbReference type="PANTHER" id="PTHR39654">
    <property type="entry name" value="LEUCINE-RICH REPEAT-CONTAINING PROTEIN 75A-LIKE ISOFORM X1"/>
    <property type="match status" value="1"/>
</dbReference>
<name>A0A098GD86_LEGMI</name>
<dbReference type="EMBL" id="LN614830">
    <property type="protein sequence ID" value="CEG60444.1"/>
    <property type="molecule type" value="Genomic_DNA"/>
</dbReference>
<dbReference type="RefSeq" id="WP_045098853.1">
    <property type="nucleotide sequence ID" value="NZ_CP020614.1"/>
</dbReference>
<dbReference type="Gene3D" id="3.80.10.10">
    <property type="entry name" value="Ribonuclease Inhibitor"/>
    <property type="match status" value="1"/>
</dbReference>
<dbReference type="EMBL" id="FMVN01000001">
    <property type="protein sequence ID" value="SCX78985.1"/>
    <property type="molecule type" value="Genomic_DNA"/>
</dbReference>
<dbReference type="PANTHER" id="PTHR39654:SF2">
    <property type="entry name" value="LEUCINE-RICH REPEAT-CONTAINING PROTEIN 75A-LIKE ISOFORM X1"/>
    <property type="match status" value="1"/>
</dbReference>
<dbReference type="STRING" id="451.B6N58_09865"/>
<dbReference type="KEGG" id="tmc:LMI_1129"/>
<keyword evidence="4" id="KW-1185">Reference proteome</keyword>
<dbReference type="InterPro" id="IPR032675">
    <property type="entry name" value="LRR_dom_sf"/>
</dbReference>
<protein>
    <submittedName>
        <fullName evidence="1">Uncharacterized protein</fullName>
    </submittedName>
</protein>
<dbReference type="Pfam" id="PF00560">
    <property type="entry name" value="LRR_1"/>
    <property type="match status" value="1"/>
</dbReference>
<organism evidence="1 3">
    <name type="scientific">Legionella micdadei</name>
    <name type="common">Tatlockia micdadei</name>
    <dbReference type="NCBI Taxonomy" id="451"/>
    <lineage>
        <taxon>Bacteria</taxon>
        <taxon>Pseudomonadati</taxon>
        <taxon>Pseudomonadota</taxon>
        <taxon>Gammaproteobacteria</taxon>
        <taxon>Legionellales</taxon>
        <taxon>Legionellaceae</taxon>
        <taxon>Legionella</taxon>
    </lineage>
</organism>
<dbReference type="HOGENOM" id="CLU_591750_0_0_6"/>
<evidence type="ECO:0000313" key="4">
    <source>
        <dbReference type="Proteomes" id="UP000182998"/>
    </source>
</evidence>
<dbReference type="OrthoDB" id="5634474at2"/>
<evidence type="ECO:0000313" key="3">
    <source>
        <dbReference type="Proteomes" id="UP000032414"/>
    </source>
</evidence>
<dbReference type="Proteomes" id="UP000032414">
    <property type="component" value="Chromosome I"/>
</dbReference>
<sequence length="462" mass="52222">MKYYRLQRIKDKFNCPSPEKIASISYLDISGNQLRELSASEFSKFLSHFDHPLDTLDLGGNEFGRGNLRNFNLGNLPKARNLDLSGNELAHKTANEVAEFLGTISVGVDSVNLSVNQFNRYSADELITILSALPKTVTKMNLSGNNLGNMDTGELIKFLSKIPEHIVELDLCWNNFERKKIDEQVRVLSAIPPSVKALKTSIKISNAVDQSFFSLIKAHLKATLTSLSIHWANLQQVSTVQVREALSQLPPNLELRFDSHHFGDAKQAIIEKLCEALPDNIRHFYLSNDEVVEPSTVWAELLTRKVQEVVAREGSQGVNFEQVTLPVNINQGLFNRLIKWYEKKNDGLSLLICGLLAQGKIASYNWGSDRWATTEKRMHDALSFYFRAGTVDPNLRSVVEFLVWEIKTTTLFDSVKNRLRQAYWAPSEKHVPSYSIFGKKAPPPVVPLVDDSCWLYDKKVNL</sequence>
<reference evidence="1" key="2">
    <citation type="submission" date="2014-09" db="EMBL/GenBank/DDBJ databases">
        <authorList>
            <person name="GOMEZ-VALERO Laura"/>
        </authorList>
    </citation>
    <scope>NUCLEOTIDE SEQUENCE</scope>
    <source>
        <strain evidence="1">ATCC33218</strain>
    </source>
</reference>
<proteinExistence type="predicted"/>
<dbReference type="InterPro" id="IPR001611">
    <property type="entry name" value="Leu-rich_rpt"/>
</dbReference>
<dbReference type="PATRIC" id="fig|451.8.peg.1865"/>
<accession>A0A098GD86</accession>
<reference evidence="2 4" key="3">
    <citation type="submission" date="2016-10" db="EMBL/GenBank/DDBJ databases">
        <authorList>
            <person name="Varghese N."/>
            <person name="Submissions S."/>
        </authorList>
    </citation>
    <scope>NUCLEOTIDE SEQUENCE [LARGE SCALE GENOMIC DNA]</scope>
    <source>
        <strain evidence="2 4">ATCC 33218</strain>
    </source>
</reference>
<evidence type="ECO:0000313" key="1">
    <source>
        <dbReference type="EMBL" id="CEG60444.1"/>
    </source>
</evidence>
<dbReference type="Proteomes" id="UP000182998">
    <property type="component" value="Unassembled WGS sequence"/>
</dbReference>
<dbReference type="AlphaFoldDB" id="A0A098GD86"/>